<keyword evidence="1" id="KW-0472">Membrane</keyword>
<name>A0A4R2BCA6_9BACI</name>
<gene>
    <name evidence="3" type="ORF">EV146_108237</name>
</gene>
<dbReference type="Proteomes" id="UP000295689">
    <property type="component" value="Unassembled WGS sequence"/>
</dbReference>
<dbReference type="EMBL" id="SLVV01000008">
    <property type="protein sequence ID" value="TCN24123.1"/>
    <property type="molecule type" value="Genomic_DNA"/>
</dbReference>
<keyword evidence="4" id="KW-1185">Reference proteome</keyword>
<dbReference type="InterPro" id="IPR025273">
    <property type="entry name" value="DUF4064"/>
</dbReference>
<sequence>MKRTGEVILAILGILGYGLLAGLGSLMVFLQNNEEFLSEMESVGGEEMEMAMNSMESGGIMFITASILAILLGIVAIFMVKGNKKPKPAGILFLVTAILVSVVTVGIGLVPGIFYLIAGLMCVVRKPPQASGIESGYTGGGN</sequence>
<dbReference type="RefSeq" id="WP_132008205.1">
    <property type="nucleotide sequence ID" value="NZ_JABUHM010000007.1"/>
</dbReference>
<feature type="domain" description="DUF4064" evidence="2">
    <location>
        <begin position="2"/>
        <end position="101"/>
    </location>
</feature>
<evidence type="ECO:0000256" key="1">
    <source>
        <dbReference type="SAM" id="Phobius"/>
    </source>
</evidence>
<organism evidence="3 4">
    <name type="scientific">Mesobacillus foraminis</name>
    <dbReference type="NCBI Taxonomy" id="279826"/>
    <lineage>
        <taxon>Bacteria</taxon>
        <taxon>Bacillati</taxon>
        <taxon>Bacillota</taxon>
        <taxon>Bacilli</taxon>
        <taxon>Bacillales</taxon>
        <taxon>Bacillaceae</taxon>
        <taxon>Mesobacillus</taxon>
    </lineage>
</organism>
<feature type="transmembrane region" description="Helical" evidence="1">
    <location>
        <begin position="92"/>
        <end position="118"/>
    </location>
</feature>
<evidence type="ECO:0000259" key="2">
    <source>
        <dbReference type="Pfam" id="PF13273"/>
    </source>
</evidence>
<comment type="caution">
    <text evidence="3">The sequence shown here is derived from an EMBL/GenBank/DDBJ whole genome shotgun (WGS) entry which is preliminary data.</text>
</comment>
<protein>
    <submittedName>
        <fullName evidence="3">Uncharacterized protein DUF4064</fullName>
    </submittedName>
</protein>
<reference evidence="3 4" key="1">
    <citation type="journal article" date="2015" name="Stand. Genomic Sci.">
        <title>Genomic Encyclopedia of Bacterial and Archaeal Type Strains, Phase III: the genomes of soil and plant-associated and newly described type strains.</title>
        <authorList>
            <person name="Whitman W.B."/>
            <person name="Woyke T."/>
            <person name="Klenk H.P."/>
            <person name="Zhou Y."/>
            <person name="Lilburn T.G."/>
            <person name="Beck B.J."/>
            <person name="De Vos P."/>
            <person name="Vandamme P."/>
            <person name="Eisen J.A."/>
            <person name="Garrity G."/>
            <person name="Hugenholtz P."/>
            <person name="Kyrpides N.C."/>
        </authorList>
    </citation>
    <scope>NUCLEOTIDE SEQUENCE [LARGE SCALE GENOMIC DNA]</scope>
    <source>
        <strain evidence="3 4">CV53</strain>
    </source>
</reference>
<keyword evidence="1" id="KW-0812">Transmembrane</keyword>
<proteinExistence type="predicted"/>
<dbReference type="AlphaFoldDB" id="A0A4R2BCA6"/>
<evidence type="ECO:0000313" key="4">
    <source>
        <dbReference type="Proteomes" id="UP000295689"/>
    </source>
</evidence>
<feature type="transmembrane region" description="Helical" evidence="1">
    <location>
        <begin position="60"/>
        <end position="80"/>
    </location>
</feature>
<accession>A0A4R2BCA6</accession>
<dbReference type="Pfam" id="PF13273">
    <property type="entry name" value="DUF4064"/>
    <property type="match status" value="1"/>
</dbReference>
<keyword evidence="1" id="KW-1133">Transmembrane helix</keyword>
<evidence type="ECO:0000313" key="3">
    <source>
        <dbReference type="EMBL" id="TCN24123.1"/>
    </source>
</evidence>
<feature type="transmembrane region" description="Helical" evidence="1">
    <location>
        <begin position="7"/>
        <end position="30"/>
    </location>
</feature>